<feature type="domain" description="HTH gntR-type" evidence="4">
    <location>
        <begin position="6"/>
        <end position="73"/>
    </location>
</feature>
<gene>
    <name evidence="5" type="ORF">ICN82_09565</name>
</gene>
<dbReference type="SMART" id="SM00345">
    <property type="entry name" value="HTH_GNTR"/>
    <property type="match status" value="1"/>
</dbReference>
<proteinExistence type="predicted"/>
<evidence type="ECO:0000256" key="3">
    <source>
        <dbReference type="ARBA" id="ARBA00023163"/>
    </source>
</evidence>
<protein>
    <submittedName>
        <fullName evidence="5">GntR family transcriptional regulator</fullName>
    </submittedName>
</protein>
<dbReference type="EMBL" id="JACVXA010000022">
    <property type="protein sequence ID" value="MBE3638448.1"/>
    <property type="molecule type" value="Genomic_DNA"/>
</dbReference>
<sequence length="222" mass="25054">MEKTDRTLPETIADQIRRDILRGRFAPGTPLKERETALEMDVSRTPMREAIRILAKEGLVILRPARSPLIADPSLEEIADAIDVLRALELLSGELACRRATDADLDRIEAIQTRMADTYDALDTLDLFDIDMSFHTAIVEAAHNPALLGTYRAYLERLWRARYLSASQRRSRDRVLRQHGDIVAGLRRRDPGRVATAMRAHLEALEDNIRAKYAQDPGAAET</sequence>
<dbReference type="SUPFAM" id="SSF48008">
    <property type="entry name" value="GntR ligand-binding domain-like"/>
    <property type="match status" value="1"/>
</dbReference>
<accession>A0A8J6YSQ8</accession>
<dbReference type="InterPro" id="IPR008920">
    <property type="entry name" value="TF_FadR/GntR_C"/>
</dbReference>
<dbReference type="InterPro" id="IPR000524">
    <property type="entry name" value="Tscrpt_reg_HTH_GntR"/>
</dbReference>
<evidence type="ECO:0000256" key="1">
    <source>
        <dbReference type="ARBA" id="ARBA00023015"/>
    </source>
</evidence>
<dbReference type="SMART" id="SM00895">
    <property type="entry name" value="FCD"/>
    <property type="match status" value="1"/>
</dbReference>
<dbReference type="Pfam" id="PF00392">
    <property type="entry name" value="GntR"/>
    <property type="match status" value="1"/>
</dbReference>
<keyword evidence="6" id="KW-1185">Reference proteome</keyword>
<reference evidence="5" key="1">
    <citation type="submission" date="2020-09" db="EMBL/GenBank/DDBJ databases">
        <title>A novel bacterium of genus Mangrovicoccus, isolated from South China Sea.</title>
        <authorList>
            <person name="Huang H."/>
            <person name="Mo K."/>
            <person name="Hu Y."/>
        </authorList>
    </citation>
    <scope>NUCLEOTIDE SEQUENCE</scope>
    <source>
        <strain evidence="5">HB182678</strain>
    </source>
</reference>
<dbReference type="PROSITE" id="PS50949">
    <property type="entry name" value="HTH_GNTR"/>
    <property type="match status" value="1"/>
</dbReference>
<dbReference type="SUPFAM" id="SSF46785">
    <property type="entry name" value="Winged helix' DNA-binding domain"/>
    <property type="match status" value="1"/>
</dbReference>
<evidence type="ECO:0000259" key="4">
    <source>
        <dbReference type="PROSITE" id="PS50949"/>
    </source>
</evidence>
<evidence type="ECO:0000313" key="6">
    <source>
        <dbReference type="Proteomes" id="UP000609121"/>
    </source>
</evidence>
<dbReference type="AlphaFoldDB" id="A0A8J6YSQ8"/>
<dbReference type="Gene3D" id="1.10.10.10">
    <property type="entry name" value="Winged helix-like DNA-binding domain superfamily/Winged helix DNA-binding domain"/>
    <property type="match status" value="1"/>
</dbReference>
<dbReference type="GO" id="GO:0003677">
    <property type="term" value="F:DNA binding"/>
    <property type="evidence" value="ECO:0007669"/>
    <property type="project" value="UniProtKB-KW"/>
</dbReference>
<comment type="caution">
    <text evidence="5">The sequence shown here is derived from an EMBL/GenBank/DDBJ whole genome shotgun (WGS) entry which is preliminary data.</text>
</comment>
<dbReference type="InterPro" id="IPR036388">
    <property type="entry name" value="WH-like_DNA-bd_sf"/>
</dbReference>
<dbReference type="RefSeq" id="WP_193182045.1">
    <property type="nucleotide sequence ID" value="NZ_JACVXA010000022.1"/>
</dbReference>
<evidence type="ECO:0000313" key="5">
    <source>
        <dbReference type="EMBL" id="MBE3638448.1"/>
    </source>
</evidence>
<name>A0A8J6YSQ8_9RHOB</name>
<dbReference type="InterPro" id="IPR011711">
    <property type="entry name" value="GntR_C"/>
</dbReference>
<keyword evidence="1" id="KW-0805">Transcription regulation</keyword>
<evidence type="ECO:0000256" key="2">
    <source>
        <dbReference type="ARBA" id="ARBA00023125"/>
    </source>
</evidence>
<organism evidence="5 6">
    <name type="scientific">Mangrovicoccus algicola</name>
    <dbReference type="NCBI Taxonomy" id="2771008"/>
    <lineage>
        <taxon>Bacteria</taxon>
        <taxon>Pseudomonadati</taxon>
        <taxon>Pseudomonadota</taxon>
        <taxon>Alphaproteobacteria</taxon>
        <taxon>Rhodobacterales</taxon>
        <taxon>Paracoccaceae</taxon>
        <taxon>Mangrovicoccus</taxon>
    </lineage>
</organism>
<dbReference type="InterPro" id="IPR036390">
    <property type="entry name" value="WH_DNA-bd_sf"/>
</dbReference>
<keyword evidence="3" id="KW-0804">Transcription</keyword>
<keyword evidence="2" id="KW-0238">DNA-binding</keyword>
<dbReference type="PANTHER" id="PTHR43537:SF50">
    <property type="entry name" value="TRANSCRIPTIONAL REGULATORY PROTEIN"/>
    <property type="match status" value="1"/>
</dbReference>
<dbReference type="CDD" id="cd07377">
    <property type="entry name" value="WHTH_GntR"/>
    <property type="match status" value="1"/>
</dbReference>
<dbReference type="Proteomes" id="UP000609121">
    <property type="component" value="Unassembled WGS sequence"/>
</dbReference>
<dbReference type="GO" id="GO:0003700">
    <property type="term" value="F:DNA-binding transcription factor activity"/>
    <property type="evidence" value="ECO:0007669"/>
    <property type="project" value="InterPro"/>
</dbReference>
<dbReference type="Gene3D" id="1.20.120.530">
    <property type="entry name" value="GntR ligand-binding domain-like"/>
    <property type="match status" value="1"/>
</dbReference>
<dbReference type="PANTHER" id="PTHR43537">
    <property type="entry name" value="TRANSCRIPTIONAL REGULATOR, GNTR FAMILY"/>
    <property type="match status" value="1"/>
</dbReference>
<dbReference type="Pfam" id="PF07729">
    <property type="entry name" value="FCD"/>
    <property type="match status" value="1"/>
</dbReference>